<evidence type="ECO:0000313" key="2">
    <source>
        <dbReference type="EMBL" id="KAG3204060.1"/>
    </source>
</evidence>
<dbReference type="AlphaFoldDB" id="A0A8T1H2E3"/>
<feature type="region of interest" description="Disordered" evidence="1">
    <location>
        <begin position="103"/>
        <end position="133"/>
    </location>
</feature>
<reference evidence="2" key="1">
    <citation type="submission" date="2018-05" db="EMBL/GenBank/DDBJ databases">
        <title>Effector identification in a new, highly contiguous assembly of the strawberry crown rot pathogen Phytophthora cactorum.</title>
        <authorList>
            <person name="Armitage A.D."/>
            <person name="Nellist C.F."/>
            <person name="Bates H."/>
            <person name="Vickerstaff R.J."/>
            <person name="Harrison R.J."/>
        </authorList>
    </citation>
    <scope>NUCLEOTIDE SEQUENCE</scope>
    <source>
        <strain evidence="2">P421</strain>
    </source>
</reference>
<accession>A0A8T1H2E3</accession>
<proteinExistence type="predicted"/>
<protein>
    <submittedName>
        <fullName evidence="2">Uncharacterized protein</fullName>
    </submittedName>
</protein>
<dbReference type="EMBL" id="RCMV01002170">
    <property type="protein sequence ID" value="KAG3204060.1"/>
    <property type="molecule type" value="Genomic_DNA"/>
</dbReference>
<name>A0A8T1H2E3_9STRA</name>
<feature type="region of interest" description="Disordered" evidence="1">
    <location>
        <begin position="1"/>
        <end position="26"/>
    </location>
</feature>
<evidence type="ECO:0000313" key="3">
    <source>
        <dbReference type="Proteomes" id="UP000760860"/>
    </source>
</evidence>
<sequence>MVGASKVETEALEFENDEESTKGTASTSCYDRLFTDEELGMLERGGDQVVKDEPEEYEKELEERLFPLDDKEVMLRVQRNAEEQEKPTPAEMSAVLGISEEVLERTRDVSSGALGTPEDVDGGEARQQELPGN</sequence>
<organism evidence="2 3">
    <name type="scientific">Phytophthora cactorum</name>
    <dbReference type="NCBI Taxonomy" id="29920"/>
    <lineage>
        <taxon>Eukaryota</taxon>
        <taxon>Sar</taxon>
        <taxon>Stramenopiles</taxon>
        <taxon>Oomycota</taxon>
        <taxon>Peronosporomycetes</taxon>
        <taxon>Peronosporales</taxon>
        <taxon>Peronosporaceae</taxon>
        <taxon>Phytophthora</taxon>
    </lineage>
</organism>
<gene>
    <name evidence="2" type="ORF">PC129_g22639</name>
</gene>
<evidence type="ECO:0000256" key="1">
    <source>
        <dbReference type="SAM" id="MobiDB-lite"/>
    </source>
</evidence>
<dbReference type="Proteomes" id="UP000760860">
    <property type="component" value="Unassembled WGS sequence"/>
</dbReference>
<comment type="caution">
    <text evidence="2">The sequence shown here is derived from an EMBL/GenBank/DDBJ whole genome shotgun (WGS) entry which is preliminary data.</text>
</comment>
<dbReference type="VEuPathDB" id="FungiDB:PC110_g15912"/>